<proteinExistence type="predicted"/>
<keyword evidence="2" id="KW-1185">Reference proteome</keyword>
<protein>
    <submittedName>
        <fullName evidence="1">Uncharacterized protein</fullName>
    </submittedName>
</protein>
<evidence type="ECO:0000313" key="1">
    <source>
        <dbReference type="EMBL" id="GMT17736.1"/>
    </source>
</evidence>
<dbReference type="AlphaFoldDB" id="A0AAV5VGE4"/>
<feature type="non-terminal residue" evidence="1">
    <location>
        <position position="210"/>
    </location>
</feature>
<evidence type="ECO:0000313" key="2">
    <source>
        <dbReference type="Proteomes" id="UP001432322"/>
    </source>
</evidence>
<organism evidence="1 2">
    <name type="scientific">Pristionchus fissidentatus</name>
    <dbReference type="NCBI Taxonomy" id="1538716"/>
    <lineage>
        <taxon>Eukaryota</taxon>
        <taxon>Metazoa</taxon>
        <taxon>Ecdysozoa</taxon>
        <taxon>Nematoda</taxon>
        <taxon>Chromadorea</taxon>
        <taxon>Rhabditida</taxon>
        <taxon>Rhabditina</taxon>
        <taxon>Diplogasteromorpha</taxon>
        <taxon>Diplogasteroidea</taxon>
        <taxon>Neodiplogasteridae</taxon>
        <taxon>Pristionchus</taxon>
    </lineage>
</organism>
<comment type="caution">
    <text evidence="1">The sequence shown here is derived from an EMBL/GenBank/DDBJ whole genome shotgun (WGS) entry which is preliminary data.</text>
</comment>
<sequence>PVTESVIEDMTVLKVSGKYRALACPENYKLQYFDPSKGKYVSATNITCVKPVSKSNYEWESAPGTTVHFARCAIPLCSMCTHTPRAPSPKLTTIVDKESCKLLKCEGDDGLQINNDQPFAGAAKCTFNEKDGKNFWSLGGKDYDDSAEVNCVKKKPCTANFERMCENSDAGSIKCTVENGLPVCANDQLELDGTRGNITCDEYGSGKYIF</sequence>
<dbReference type="Proteomes" id="UP001432322">
    <property type="component" value="Unassembled WGS sequence"/>
</dbReference>
<gene>
    <name evidence="1" type="ORF">PFISCL1PPCAC_9033</name>
</gene>
<reference evidence="1" key="1">
    <citation type="submission" date="2023-10" db="EMBL/GenBank/DDBJ databases">
        <title>Genome assembly of Pristionchus species.</title>
        <authorList>
            <person name="Yoshida K."/>
            <person name="Sommer R.J."/>
        </authorList>
    </citation>
    <scope>NUCLEOTIDE SEQUENCE</scope>
    <source>
        <strain evidence="1">RS5133</strain>
    </source>
</reference>
<accession>A0AAV5VGE4</accession>
<dbReference type="EMBL" id="BTSY01000003">
    <property type="protein sequence ID" value="GMT17736.1"/>
    <property type="molecule type" value="Genomic_DNA"/>
</dbReference>
<feature type="non-terminal residue" evidence="1">
    <location>
        <position position="1"/>
    </location>
</feature>
<name>A0AAV5VGE4_9BILA</name>